<organism evidence="2 3">
    <name type="scientific">Novosphingobium bradum</name>
    <dbReference type="NCBI Taxonomy" id="1737444"/>
    <lineage>
        <taxon>Bacteria</taxon>
        <taxon>Pseudomonadati</taxon>
        <taxon>Pseudomonadota</taxon>
        <taxon>Alphaproteobacteria</taxon>
        <taxon>Sphingomonadales</taxon>
        <taxon>Sphingomonadaceae</taxon>
        <taxon>Novosphingobium</taxon>
    </lineage>
</organism>
<keyword evidence="3" id="KW-1185">Reference proteome</keyword>
<feature type="transmembrane region" description="Helical" evidence="1">
    <location>
        <begin position="6"/>
        <end position="27"/>
    </location>
</feature>
<feature type="transmembrane region" description="Helical" evidence="1">
    <location>
        <begin position="109"/>
        <end position="135"/>
    </location>
</feature>
<protein>
    <recommendedName>
        <fullName evidence="4">Lysine transporter LysE</fullName>
    </recommendedName>
</protein>
<dbReference type="RefSeq" id="WP_379508610.1">
    <property type="nucleotide sequence ID" value="NZ_JBHRTQ010000003.1"/>
</dbReference>
<evidence type="ECO:0000313" key="2">
    <source>
        <dbReference type="EMBL" id="MFC3173223.1"/>
    </source>
</evidence>
<keyword evidence="1" id="KW-0812">Transmembrane</keyword>
<feature type="transmembrane region" description="Helical" evidence="1">
    <location>
        <begin position="48"/>
        <end position="72"/>
    </location>
</feature>
<feature type="transmembrane region" description="Helical" evidence="1">
    <location>
        <begin position="78"/>
        <end position="97"/>
    </location>
</feature>
<feature type="transmembrane region" description="Helical" evidence="1">
    <location>
        <begin position="141"/>
        <end position="159"/>
    </location>
</feature>
<keyword evidence="1" id="KW-0472">Membrane</keyword>
<sequence>MSPVPFLLPVSHAALSFVIAALALLVMPGPTNLLLAAGAERVGWARGLRLIPVVILAYAIGIALVAGMIGLFPGLPLALGFKLAALAWLVWLALRIWRAPELARAGAGGGAGALFVTTLTNPKVVVFACLLIPPAPLPGRLALLAPLIALSSGFYLLLGAGLVRLGLSQRVLWRGLAAVLLGFAGLAAASVIR</sequence>
<name>A0ABV7IKK8_9SPHN</name>
<keyword evidence="1" id="KW-1133">Transmembrane helix</keyword>
<evidence type="ECO:0000313" key="3">
    <source>
        <dbReference type="Proteomes" id="UP001595604"/>
    </source>
</evidence>
<reference evidence="3" key="1">
    <citation type="journal article" date="2019" name="Int. J. Syst. Evol. Microbiol.">
        <title>The Global Catalogue of Microorganisms (GCM) 10K type strain sequencing project: providing services to taxonomists for standard genome sequencing and annotation.</title>
        <authorList>
            <consortium name="The Broad Institute Genomics Platform"/>
            <consortium name="The Broad Institute Genome Sequencing Center for Infectious Disease"/>
            <person name="Wu L."/>
            <person name="Ma J."/>
        </authorList>
    </citation>
    <scope>NUCLEOTIDE SEQUENCE [LARGE SCALE GENOMIC DNA]</scope>
    <source>
        <strain evidence="3">KCTC 42984</strain>
    </source>
</reference>
<dbReference type="Proteomes" id="UP001595604">
    <property type="component" value="Unassembled WGS sequence"/>
</dbReference>
<evidence type="ECO:0008006" key="4">
    <source>
        <dbReference type="Google" id="ProtNLM"/>
    </source>
</evidence>
<accession>A0ABV7IKK8</accession>
<dbReference type="EMBL" id="JBHRTQ010000003">
    <property type="protein sequence ID" value="MFC3173223.1"/>
    <property type="molecule type" value="Genomic_DNA"/>
</dbReference>
<proteinExistence type="predicted"/>
<gene>
    <name evidence="2" type="ORF">ACFOD9_03040</name>
</gene>
<feature type="transmembrane region" description="Helical" evidence="1">
    <location>
        <begin position="171"/>
        <end position="192"/>
    </location>
</feature>
<evidence type="ECO:0000256" key="1">
    <source>
        <dbReference type="SAM" id="Phobius"/>
    </source>
</evidence>
<comment type="caution">
    <text evidence="2">The sequence shown here is derived from an EMBL/GenBank/DDBJ whole genome shotgun (WGS) entry which is preliminary data.</text>
</comment>